<dbReference type="Pfam" id="PF12833">
    <property type="entry name" value="HTH_18"/>
    <property type="match status" value="1"/>
</dbReference>
<dbReference type="RefSeq" id="WP_339163595.1">
    <property type="nucleotide sequence ID" value="NZ_LR743511.1"/>
</dbReference>
<evidence type="ECO:0000256" key="1">
    <source>
        <dbReference type="ARBA" id="ARBA00023015"/>
    </source>
</evidence>
<organism evidence="5">
    <name type="scientific">Methylobacterium bullatum</name>
    <dbReference type="NCBI Taxonomy" id="570505"/>
    <lineage>
        <taxon>Bacteria</taxon>
        <taxon>Pseudomonadati</taxon>
        <taxon>Pseudomonadota</taxon>
        <taxon>Alphaproteobacteria</taxon>
        <taxon>Hyphomicrobiales</taxon>
        <taxon>Methylobacteriaceae</taxon>
        <taxon>Methylobacterium</taxon>
    </lineage>
</organism>
<dbReference type="GO" id="GO:0003700">
    <property type="term" value="F:DNA-binding transcription factor activity"/>
    <property type="evidence" value="ECO:0007669"/>
    <property type="project" value="InterPro"/>
</dbReference>
<dbReference type="InterPro" id="IPR050204">
    <property type="entry name" value="AraC_XylS_family_regulators"/>
</dbReference>
<evidence type="ECO:0000256" key="3">
    <source>
        <dbReference type="ARBA" id="ARBA00023163"/>
    </source>
</evidence>
<dbReference type="SMART" id="SM00342">
    <property type="entry name" value="HTH_ARAC"/>
    <property type="match status" value="1"/>
</dbReference>
<keyword evidence="3" id="KW-0804">Transcription</keyword>
<reference evidence="5" key="1">
    <citation type="submission" date="2019-12" db="EMBL/GenBank/DDBJ databases">
        <authorList>
            <person name="Cremers G."/>
        </authorList>
    </citation>
    <scope>NUCLEOTIDE SEQUENCE</scope>
    <source>
        <strain evidence="5">Mbul2</strain>
    </source>
</reference>
<dbReference type="InterPro" id="IPR009057">
    <property type="entry name" value="Homeodomain-like_sf"/>
</dbReference>
<name>A0A679K273_9HYPH</name>
<sequence length="329" mass="35963">MIVEHRFAHIPQDARRGRAWVTSHTPLANIRLAPDATVPLGAFHRHHHLGEAVLVAYEAPAQITERTEILVATQALDHVVLRTYSRGAARIAVGDQVGECAPGDIIVFTLARPVRIEAQAATGIDLVLPRRTLTDREDGIPNAHGQILVAARHPLIRLVSDHLRNVAACLASSPAVDAVDLMPPTLALCRMLLTATVEPGDHTQPDATGIAIRRFIEANFATVDVPMLASHFGMSRASLYRAFGGESSIAAFIRERKLAAAMRRLHTAELGRRPMVARLAHECGFGSDRVFSRAFHRRFGLWPAEVPSIRDEALPLAPDTAPMAWLRDL</sequence>
<proteinExistence type="predicted"/>
<dbReference type="PROSITE" id="PS01124">
    <property type="entry name" value="HTH_ARAC_FAMILY_2"/>
    <property type="match status" value="1"/>
</dbReference>
<keyword evidence="1" id="KW-0805">Transcription regulation</keyword>
<dbReference type="AlphaFoldDB" id="A0A679K273"/>
<gene>
    <name evidence="5" type="ORF">MBLL_04274</name>
</gene>
<dbReference type="PANTHER" id="PTHR46796:SF6">
    <property type="entry name" value="ARAC SUBFAMILY"/>
    <property type="match status" value="1"/>
</dbReference>
<keyword evidence="2" id="KW-0238">DNA-binding</keyword>
<accession>A0A679K273</accession>
<dbReference type="Gene3D" id="1.10.10.60">
    <property type="entry name" value="Homeodomain-like"/>
    <property type="match status" value="1"/>
</dbReference>
<protein>
    <recommendedName>
        <fullName evidence="4">HTH araC/xylS-type domain-containing protein</fullName>
    </recommendedName>
</protein>
<dbReference type="GO" id="GO:0043565">
    <property type="term" value="F:sequence-specific DNA binding"/>
    <property type="evidence" value="ECO:0007669"/>
    <property type="project" value="InterPro"/>
</dbReference>
<feature type="domain" description="HTH araC/xylS-type" evidence="4">
    <location>
        <begin position="210"/>
        <end position="309"/>
    </location>
</feature>
<dbReference type="InterPro" id="IPR018060">
    <property type="entry name" value="HTH_AraC"/>
</dbReference>
<evidence type="ECO:0000256" key="2">
    <source>
        <dbReference type="ARBA" id="ARBA00023125"/>
    </source>
</evidence>
<dbReference type="SUPFAM" id="SSF46689">
    <property type="entry name" value="Homeodomain-like"/>
    <property type="match status" value="1"/>
</dbReference>
<dbReference type="EMBL" id="LR743511">
    <property type="protein sequence ID" value="CAA2145152.1"/>
    <property type="molecule type" value="Genomic_DNA"/>
</dbReference>
<dbReference type="PANTHER" id="PTHR46796">
    <property type="entry name" value="HTH-TYPE TRANSCRIPTIONAL ACTIVATOR RHAS-RELATED"/>
    <property type="match status" value="1"/>
</dbReference>
<evidence type="ECO:0000259" key="4">
    <source>
        <dbReference type="PROSITE" id="PS01124"/>
    </source>
</evidence>
<evidence type="ECO:0000313" key="5">
    <source>
        <dbReference type="EMBL" id="CAA2145152.1"/>
    </source>
</evidence>